<dbReference type="Proteomes" id="UP001226084">
    <property type="component" value="Unassembled WGS sequence"/>
</dbReference>
<dbReference type="AlphaFoldDB" id="A0AAP5AN30"/>
<protein>
    <submittedName>
        <fullName evidence="1">Uncharacterized protein</fullName>
    </submittedName>
</protein>
<evidence type="ECO:0000313" key="1">
    <source>
        <dbReference type="EMBL" id="MDQ1110520.1"/>
    </source>
</evidence>
<comment type="caution">
    <text evidence="1">The sequence shown here is derived from an EMBL/GenBank/DDBJ whole genome shotgun (WGS) entry which is preliminary data.</text>
</comment>
<dbReference type="EMBL" id="JAUTAS010000001">
    <property type="protein sequence ID" value="MDQ1110520.1"/>
    <property type="molecule type" value="Genomic_DNA"/>
</dbReference>
<organism evidence="1 2">
    <name type="scientific">Stenotrophomonas rhizophila</name>
    <dbReference type="NCBI Taxonomy" id="216778"/>
    <lineage>
        <taxon>Bacteria</taxon>
        <taxon>Pseudomonadati</taxon>
        <taxon>Pseudomonadota</taxon>
        <taxon>Gammaproteobacteria</taxon>
        <taxon>Lysobacterales</taxon>
        <taxon>Lysobacteraceae</taxon>
        <taxon>Stenotrophomonas</taxon>
    </lineage>
</organism>
<evidence type="ECO:0000313" key="2">
    <source>
        <dbReference type="Proteomes" id="UP001226084"/>
    </source>
</evidence>
<accession>A0AAP5AN30</accession>
<proteinExistence type="predicted"/>
<sequence length="127" mass="14169">MTTPVYFVQHLAGHDERLLALSTDRVDLAHPSVQRIVADLQPLDRIELRGCRFDCAASLLLGLRRRICEAEADACGWRVFDERGVLRCKKLPDDTCVIYPQGADDVARWGPLIAASRVVPDSSRQAI</sequence>
<name>A0AAP5AN30_9GAMM</name>
<gene>
    <name evidence="1" type="ORF">QE424_003679</name>
</gene>
<reference evidence="1" key="1">
    <citation type="submission" date="2023-07" db="EMBL/GenBank/DDBJ databases">
        <title>Functional and genomic diversity of the sorghum phyllosphere microbiome.</title>
        <authorList>
            <person name="Shade A."/>
        </authorList>
    </citation>
    <scope>NUCLEOTIDE SEQUENCE</scope>
    <source>
        <strain evidence="1">SORGH_AS_0457</strain>
    </source>
</reference>
<dbReference type="RefSeq" id="WP_306990340.1">
    <property type="nucleotide sequence ID" value="NZ_JAUTAS010000001.1"/>
</dbReference>